<name>A0A450ZCD3_9GAMM</name>
<dbReference type="AlphaFoldDB" id="A0A450ZCD3"/>
<evidence type="ECO:0000313" key="1">
    <source>
        <dbReference type="EMBL" id="VFK51454.1"/>
    </source>
</evidence>
<dbReference type="EMBL" id="CAADFW010000001">
    <property type="protein sequence ID" value="VFK51454.1"/>
    <property type="molecule type" value="Genomic_DNA"/>
</dbReference>
<protein>
    <submittedName>
        <fullName evidence="1">Uncharacterized protein</fullName>
    </submittedName>
</protein>
<sequence>MIRMNNPKVTQAEPNRATFRVGFEPASRRQRITLSPDTNLIDYIGLIGRCYSEKKRRRRETFARARAPREFQ</sequence>
<reference evidence="1" key="1">
    <citation type="submission" date="2019-02" db="EMBL/GenBank/DDBJ databases">
        <authorList>
            <person name="Gruber-Vodicka R. H."/>
            <person name="Seah K. B. B."/>
        </authorList>
    </citation>
    <scope>NUCLEOTIDE SEQUENCE</scope>
    <source>
        <strain evidence="1">BECK_BZ126</strain>
    </source>
</reference>
<proteinExistence type="predicted"/>
<accession>A0A450ZCD3</accession>
<organism evidence="1">
    <name type="scientific">Candidatus Kentrum sp. TC</name>
    <dbReference type="NCBI Taxonomy" id="2126339"/>
    <lineage>
        <taxon>Bacteria</taxon>
        <taxon>Pseudomonadati</taxon>
        <taxon>Pseudomonadota</taxon>
        <taxon>Gammaproteobacteria</taxon>
        <taxon>Candidatus Kentrum</taxon>
    </lineage>
</organism>
<gene>
    <name evidence="1" type="ORF">BECKTC1821F_GA0114240_1001101</name>
</gene>